<protein>
    <submittedName>
        <fullName evidence="1">Uncharacterized protein</fullName>
    </submittedName>
</protein>
<organism evidence="1 2">
    <name type="scientific">Cordyceps javanica</name>
    <dbReference type="NCBI Taxonomy" id="43265"/>
    <lineage>
        <taxon>Eukaryota</taxon>
        <taxon>Fungi</taxon>
        <taxon>Dikarya</taxon>
        <taxon>Ascomycota</taxon>
        <taxon>Pezizomycotina</taxon>
        <taxon>Sordariomycetes</taxon>
        <taxon>Hypocreomycetidae</taxon>
        <taxon>Hypocreales</taxon>
        <taxon>Cordycipitaceae</taxon>
        <taxon>Cordyceps</taxon>
    </lineage>
</organism>
<dbReference type="EMBL" id="SPUK01000019">
    <property type="protein sequence ID" value="TQV91319.1"/>
    <property type="molecule type" value="Genomic_DNA"/>
</dbReference>
<proteinExistence type="predicted"/>
<dbReference type="Proteomes" id="UP000315783">
    <property type="component" value="Unassembled WGS sequence"/>
</dbReference>
<accession>A0A545VNG9</accession>
<gene>
    <name evidence="1" type="ORF">IF1G_09818</name>
</gene>
<evidence type="ECO:0000313" key="2">
    <source>
        <dbReference type="Proteomes" id="UP000315783"/>
    </source>
</evidence>
<sequence>MIDVGTRSGWKWLAATSFSLRCDSINWLYHVHLLPDPSLRSSFNGLLLIFQSSRIRRTVKDPNAVVPPECRADKTCKVTATTPATHPLLA</sequence>
<reference evidence="1 2" key="1">
    <citation type="journal article" date="2019" name="Appl. Microbiol. Biotechnol.">
        <title>Genome sequence of Isaria javanica and comparative genome analysis insights into family S53 peptidase evolution in fungal entomopathogens.</title>
        <authorList>
            <person name="Lin R."/>
            <person name="Zhang X."/>
            <person name="Xin B."/>
            <person name="Zou M."/>
            <person name="Gao Y."/>
            <person name="Qin F."/>
            <person name="Hu Q."/>
            <person name="Xie B."/>
            <person name="Cheng X."/>
        </authorList>
    </citation>
    <scope>NUCLEOTIDE SEQUENCE [LARGE SCALE GENOMIC DNA]</scope>
    <source>
        <strain evidence="1 2">IJ1G</strain>
    </source>
</reference>
<comment type="caution">
    <text evidence="1">The sequence shown here is derived from an EMBL/GenBank/DDBJ whole genome shotgun (WGS) entry which is preliminary data.</text>
</comment>
<dbReference type="AlphaFoldDB" id="A0A545VNG9"/>
<name>A0A545VNG9_9HYPO</name>
<keyword evidence="2" id="KW-1185">Reference proteome</keyword>
<evidence type="ECO:0000313" key="1">
    <source>
        <dbReference type="EMBL" id="TQV91319.1"/>
    </source>
</evidence>